<gene>
    <name evidence="4" type="ORF">MVES_000103</name>
</gene>
<protein>
    <submittedName>
        <fullName evidence="4">Uncharacterized protein</fullName>
    </submittedName>
</protein>
<evidence type="ECO:0000313" key="5">
    <source>
        <dbReference type="Proteomes" id="UP000232875"/>
    </source>
</evidence>
<dbReference type="InterPro" id="IPR002639">
    <property type="entry name" value="UreF"/>
</dbReference>
<dbReference type="AlphaFoldDB" id="A0A2N1JG74"/>
<dbReference type="STRING" id="2020962.A0A2N1JG74"/>
<evidence type="ECO:0000256" key="3">
    <source>
        <dbReference type="ARBA" id="ARBA00046339"/>
    </source>
</evidence>
<organism evidence="4 5">
    <name type="scientific">Malassezia vespertilionis</name>
    <dbReference type="NCBI Taxonomy" id="2020962"/>
    <lineage>
        <taxon>Eukaryota</taxon>
        <taxon>Fungi</taxon>
        <taxon>Dikarya</taxon>
        <taxon>Basidiomycota</taxon>
        <taxon>Ustilaginomycotina</taxon>
        <taxon>Malasseziomycetes</taxon>
        <taxon>Malasseziales</taxon>
        <taxon>Malasseziaceae</taxon>
        <taxon>Malassezia</taxon>
    </lineage>
</organism>
<accession>A0A2N1JG74</accession>
<dbReference type="Proteomes" id="UP000232875">
    <property type="component" value="Unassembled WGS sequence"/>
</dbReference>
<dbReference type="Pfam" id="PF01730">
    <property type="entry name" value="UreF"/>
    <property type="match status" value="1"/>
</dbReference>
<dbReference type="GO" id="GO:0016151">
    <property type="term" value="F:nickel cation binding"/>
    <property type="evidence" value="ECO:0007669"/>
    <property type="project" value="InterPro"/>
</dbReference>
<dbReference type="EMBL" id="KZ454987">
    <property type="protein sequence ID" value="PKI85543.1"/>
    <property type="molecule type" value="Genomic_DNA"/>
</dbReference>
<dbReference type="PANTHER" id="PTHR33620">
    <property type="entry name" value="UREASE ACCESSORY PROTEIN F"/>
    <property type="match status" value="1"/>
</dbReference>
<sequence length="405" mass="44960">MADEEDARHLEDYVMLILSDSNLPTGGFIASAGLESYYSHGFMTYDQKPGVPTQQTLTERSVDFVEFSLGNYVTSVLPYIHAAQLIAVRYLDSVAPGPNRAKKYVTKQAAPEKAAPLKAKSVTARYYFSRRPNALTMLPQSTSEMDVGTEARKEPLASKPIPEQPPTLDETLKALAALDWHHHTLLLNHVSRRASMIQGIALLSLFARSFAQPAPIAGEHALDPRAEAARVLIERLRKNIRRGSAKLNNGAMSLFPGDGEMAGHLPICAGVFGLAAGLSIDRALHLNLFLQARNLMSCSIRLNTLGPYMAHQLLSFQLRDIVQRQMNSLDREAGARLYAYAIQASLSSGSNPDPPQENLEQQTWDWDWPEEDATFDTVHYPFTSWPLGEVIQARHDQLHSRLFNS</sequence>
<dbReference type="Gene3D" id="1.10.4190.10">
    <property type="entry name" value="Urease accessory protein UreF"/>
    <property type="match status" value="1"/>
</dbReference>
<dbReference type="OrthoDB" id="2550922at2759"/>
<evidence type="ECO:0000313" key="4">
    <source>
        <dbReference type="EMBL" id="PKI85543.1"/>
    </source>
</evidence>
<keyword evidence="1" id="KW-0996">Nickel insertion</keyword>
<evidence type="ECO:0000256" key="1">
    <source>
        <dbReference type="ARBA" id="ARBA00022988"/>
    </source>
</evidence>
<evidence type="ECO:0000256" key="2">
    <source>
        <dbReference type="ARBA" id="ARBA00023186"/>
    </source>
</evidence>
<comment type="similarity">
    <text evidence="3">Belongs to the UreF family.</text>
</comment>
<name>A0A2N1JG74_9BASI</name>
<keyword evidence="5" id="KW-1185">Reference proteome</keyword>
<keyword evidence="2" id="KW-0143">Chaperone</keyword>
<proteinExistence type="inferred from homology"/>
<reference evidence="4 5" key="1">
    <citation type="submission" date="2017-10" db="EMBL/GenBank/DDBJ databases">
        <title>A novel species of cold-tolerant Malassezia isolated from bats.</title>
        <authorList>
            <person name="Lorch J.M."/>
            <person name="Palmer J.M."/>
            <person name="Vanderwolf K.J."/>
            <person name="Schmidt K.Z."/>
            <person name="Verant M.L."/>
            <person name="Weller T.J."/>
            <person name="Blehert D.S."/>
        </authorList>
    </citation>
    <scope>NUCLEOTIDE SEQUENCE [LARGE SCALE GENOMIC DNA]</scope>
    <source>
        <strain evidence="4 5">NWHC:44797-103</strain>
    </source>
</reference>
<dbReference type="InterPro" id="IPR038277">
    <property type="entry name" value="UreF_sf"/>
</dbReference>
<dbReference type="PANTHER" id="PTHR33620:SF1">
    <property type="entry name" value="UREASE ACCESSORY PROTEIN F"/>
    <property type="match status" value="1"/>
</dbReference>